<evidence type="ECO:0000256" key="6">
    <source>
        <dbReference type="ARBA" id="ARBA00023012"/>
    </source>
</evidence>
<dbReference type="InterPro" id="IPR050736">
    <property type="entry name" value="Sensor_HK_Regulatory"/>
</dbReference>
<evidence type="ECO:0000259" key="8">
    <source>
        <dbReference type="PROSITE" id="PS50109"/>
    </source>
</evidence>
<dbReference type="PROSITE" id="PS50112">
    <property type="entry name" value="PAS"/>
    <property type="match status" value="1"/>
</dbReference>
<dbReference type="Gene3D" id="3.30.565.10">
    <property type="entry name" value="Histidine kinase-like ATPase, C-terminal domain"/>
    <property type="match status" value="1"/>
</dbReference>
<evidence type="ECO:0000256" key="4">
    <source>
        <dbReference type="ARBA" id="ARBA00022679"/>
    </source>
</evidence>
<keyword evidence="5" id="KW-0418">Kinase</keyword>
<dbReference type="PROSITE" id="PS50109">
    <property type="entry name" value="HIS_KIN"/>
    <property type="match status" value="1"/>
</dbReference>
<dbReference type="NCBIfam" id="TIGR00229">
    <property type="entry name" value="sensory_box"/>
    <property type="match status" value="1"/>
</dbReference>
<dbReference type="Pfam" id="PF02518">
    <property type="entry name" value="HATPase_c"/>
    <property type="match status" value="1"/>
</dbReference>
<dbReference type="AlphaFoldDB" id="A0A4Y9FA84"/>
<dbReference type="InterPro" id="IPR003661">
    <property type="entry name" value="HisK_dim/P_dom"/>
</dbReference>
<sequence length="968" mass="105546">MRASGQLEILGRFQRALLRDLEPVQILRNLLEVATEEGVERAALFLYRRETRELMGEVASGRGRHYTVSAIALPLYAKGPVQEAFFAEGPVRRGEEWLLPVVGEEASYCWADPEARCTVRPRATWETRFLVCPSCPYFAPKGVLSLEGVPQILRPLLPLLAQLTALALKNGELLSERNRALAELSRHAEALSHVSALAREVVRALEPAAVLETLAQALSGRFGFFRVTVALVKGEKGKDYLEGYLTVRGKDVYWTEGISRIRLSLASSPDPLAKAVRERRTLVVARESLPPEVAQEMGPSVAFVPILAEEEALGAVSVDHGPGGPGVSEAEVRYVELLAGVAGVALRNAQLYREKKELSLALAAERGRLFQVLEELPDGVVVLFGSEGFANGKARQALAVGSTVSLEDLPAALGPALEGGRLEFSLRGATYSVRGKQVGEMRVLVLHDITERTRMERALREQVAFTQTLVDLAKEALRQPGLAPLTGAIVKRLQALFGADEGLLLAEEGGSQRVLYSTCALPGPLPRPNLLEKALMEGKPLGAGVLEVQDCGVAQTLGLQSALVVPFRAGGFRGGLLLGFQRERRFSDRLLSRLDQVGTLLALVLEKARFLELLEAEEERLKALLEHSQGVVYVLDGEGFIRYVSPSVGPVLGYDPEGYKSAPLRALDFVHPEDRALAEALFYELLSHPGEVLTGEFRVLHADGTAIPVEAWGRNLLADPRVQGVVVDLHDLRPRLEAERLKGEFIAAVSHELRTPLAVIMGLAELLREEGLSPSARESVDLILESAFRLKTMVDNLLDTSRLEAGRFEVSRRPVNLRPLLQDLARSFQGVARLSGVEFRVEVAELPVMEADPDRLVQVVGNLLSNAFKFTPPGGQVCLRARQEGDRVLLEVEDTGPGIPKEELPKLFQRYARAKNAQTRGVSGTGLGLFISKHIVEAHGGQIEVESEEGKGSLFRVILPVYGPHPSG</sequence>
<organism evidence="10 11">
    <name type="scientific">Thermus tengchongensis</name>
    <dbReference type="NCBI Taxonomy" id="1214928"/>
    <lineage>
        <taxon>Bacteria</taxon>
        <taxon>Thermotogati</taxon>
        <taxon>Deinococcota</taxon>
        <taxon>Deinococci</taxon>
        <taxon>Thermales</taxon>
        <taxon>Thermaceae</taxon>
        <taxon>Thermus</taxon>
    </lineage>
</organism>
<dbReference type="RefSeq" id="WP_135260432.1">
    <property type="nucleotide sequence ID" value="NZ_JAKEDU010000007.1"/>
</dbReference>
<dbReference type="GO" id="GO:0000155">
    <property type="term" value="F:phosphorelay sensor kinase activity"/>
    <property type="evidence" value="ECO:0007669"/>
    <property type="project" value="InterPro"/>
</dbReference>
<dbReference type="EC" id="2.7.13.3" evidence="2"/>
<dbReference type="Pfam" id="PF01590">
    <property type="entry name" value="GAF"/>
    <property type="match status" value="1"/>
</dbReference>
<protein>
    <recommendedName>
        <fullName evidence="2">histidine kinase</fullName>
        <ecNumber evidence="2">2.7.13.3</ecNumber>
    </recommendedName>
</protein>
<dbReference type="Pfam" id="PF00512">
    <property type="entry name" value="HisKA"/>
    <property type="match status" value="1"/>
</dbReference>
<dbReference type="SMART" id="SM00387">
    <property type="entry name" value="HATPase_c"/>
    <property type="match status" value="1"/>
</dbReference>
<reference evidence="10 11" key="1">
    <citation type="submission" date="2019-03" db="EMBL/GenBank/DDBJ databases">
        <title>Thermus tengchongensis species for the arsenic transformation mechanism.</title>
        <authorList>
            <person name="Yuan G.C."/>
        </authorList>
    </citation>
    <scope>NUCLEOTIDE SEQUENCE [LARGE SCALE GENOMIC DNA]</scope>
    <source>
        <strain evidence="10 11">15W</strain>
    </source>
</reference>
<evidence type="ECO:0000256" key="5">
    <source>
        <dbReference type="ARBA" id="ARBA00022777"/>
    </source>
</evidence>
<evidence type="ECO:0000256" key="3">
    <source>
        <dbReference type="ARBA" id="ARBA00022553"/>
    </source>
</evidence>
<gene>
    <name evidence="10" type="ORF">E0687_08145</name>
</gene>
<evidence type="ECO:0000313" key="11">
    <source>
        <dbReference type="Proteomes" id="UP000297668"/>
    </source>
</evidence>
<dbReference type="InterPro" id="IPR036097">
    <property type="entry name" value="HisK_dim/P_sf"/>
</dbReference>
<dbReference type="Gene3D" id="3.30.450.20">
    <property type="entry name" value="PAS domain"/>
    <property type="match status" value="1"/>
</dbReference>
<dbReference type="FunFam" id="1.10.287.130:FF:000001">
    <property type="entry name" value="Two-component sensor histidine kinase"/>
    <property type="match status" value="1"/>
</dbReference>
<dbReference type="SMART" id="SM00091">
    <property type="entry name" value="PAS"/>
    <property type="match status" value="1"/>
</dbReference>
<dbReference type="SUPFAM" id="SSF55781">
    <property type="entry name" value="GAF domain-like"/>
    <property type="match status" value="2"/>
</dbReference>
<dbReference type="CDD" id="cd00075">
    <property type="entry name" value="HATPase"/>
    <property type="match status" value="1"/>
</dbReference>
<dbReference type="InterPro" id="IPR029016">
    <property type="entry name" value="GAF-like_dom_sf"/>
</dbReference>
<evidence type="ECO:0000256" key="1">
    <source>
        <dbReference type="ARBA" id="ARBA00000085"/>
    </source>
</evidence>
<dbReference type="CDD" id="cd00082">
    <property type="entry name" value="HisKA"/>
    <property type="match status" value="1"/>
</dbReference>
<dbReference type="PANTHER" id="PTHR43711:SF1">
    <property type="entry name" value="HISTIDINE KINASE 1"/>
    <property type="match status" value="1"/>
</dbReference>
<keyword evidence="3" id="KW-0597">Phosphoprotein</keyword>
<dbReference type="SUPFAM" id="SSF55874">
    <property type="entry name" value="ATPase domain of HSP90 chaperone/DNA topoisomerase II/histidine kinase"/>
    <property type="match status" value="1"/>
</dbReference>
<dbReference type="EMBL" id="SJZF01000013">
    <property type="protein sequence ID" value="TFU26001.1"/>
    <property type="molecule type" value="Genomic_DNA"/>
</dbReference>
<dbReference type="InterPro" id="IPR004358">
    <property type="entry name" value="Sig_transdc_His_kin-like_C"/>
</dbReference>
<name>A0A4Y9FA84_9DEIN</name>
<dbReference type="SUPFAM" id="SSF55785">
    <property type="entry name" value="PYP-like sensor domain (PAS domain)"/>
    <property type="match status" value="1"/>
</dbReference>
<dbReference type="PRINTS" id="PR00344">
    <property type="entry name" value="BCTRLSENSOR"/>
</dbReference>
<feature type="domain" description="Histidine kinase" evidence="8">
    <location>
        <begin position="748"/>
        <end position="963"/>
    </location>
</feature>
<dbReference type="InterPro" id="IPR003594">
    <property type="entry name" value="HATPase_dom"/>
</dbReference>
<dbReference type="SMART" id="SM00065">
    <property type="entry name" value="GAF"/>
    <property type="match status" value="2"/>
</dbReference>
<accession>A0A4Y9FA84</accession>
<dbReference type="SUPFAM" id="SSF47384">
    <property type="entry name" value="Homodimeric domain of signal transducing histidine kinase"/>
    <property type="match status" value="1"/>
</dbReference>
<keyword evidence="6" id="KW-0902">Two-component regulatory system</keyword>
<dbReference type="Gene3D" id="1.10.287.130">
    <property type="match status" value="1"/>
</dbReference>
<dbReference type="InterPro" id="IPR013655">
    <property type="entry name" value="PAS_fold_3"/>
</dbReference>
<dbReference type="InterPro" id="IPR003018">
    <property type="entry name" value="GAF"/>
</dbReference>
<dbReference type="Pfam" id="PF08447">
    <property type="entry name" value="PAS_3"/>
    <property type="match status" value="1"/>
</dbReference>
<feature type="domain" description="PAS" evidence="9">
    <location>
        <begin position="617"/>
        <end position="689"/>
    </location>
</feature>
<dbReference type="InterPro" id="IPR000014">
    <property type="entry name" value="PAS"/>
</dbReference>
<evidence type="ECO:0000313" key="10">
    <source>
        <dbReference type="EMBL" id="TFU26001.1"/>
    </source>
</evidence>
<dbReference type="CDD" id="cd00130">
    <property type="entry name" value="PAS"/>
    <property type="match status" value="1"/>
</dbReference>
<dbReference type="InterPro" id="IPR035965">
    <property type="entry name" value="PAS-like_dom_sf"/>
</dbReference>
<evidence type="ECO:0000256" key="2">
    <source>
        <dbReference type="ARBA" id="ARBA00012438"/>
    </source>
</evidence>
<comment type="catalytic activity">
    <reaction evidence="1">
        <text>ATP + protein L-histidine = ADP + protein N-phospho-L-histidine.</text>
        <dbReference type="EC" id="2.7.13.3"/>
    </reaction>
</comment>
<dbReference type="SMART" id="SM00388">
    <property type="entry name" value="HisKA"/>
    <property type="match status" value="1"/>
</dbReference>
<dbReference type="FunFam" id="3.30.565.10:FF:000006">
    <property type="entry name" value="Sensor histidine kinase WalK"/>
    <property type="match status" value="1"/>
</dbReference>
<comment type="caution">
    <text evidence="10">The sequence shown here is derived from an EMBL/GenBank/DDBJ whole genome shotgun (WGS) entry which is preliminary data.</text>
</comment>
<dbReference type="InterPro" id="IPR005467">
    <property type="entry name" value="His_kinase_dom"/>
</dbReference>
<dbReference type="Gene3D" id="3.30.450.40">
    <property type="match status" value="2"/>
</dbReference>
<dbReference type="Proteomes" id="UP000297668">
    <property type="component" value="Unassembled WGS sequence"/>
</dbReference>
<proteinExistence type="predicted"/>
<dbReference type="PANTHER" id="PTHR43711">
    <property type="entry name" value="TWO-COMPONENT HISTIDINE KINASE"/>
    <property type="match status" value="1"/>
</dbReference>
<keyword evidence="7" id="KW-0472">Membrane</keyword>
<evidence type="ECO:0000256" key="7">
    <source>
        <dbReference type="ARBA" id="ARBA00023136"/>
    </source>
</evidence>
<evidence type="ECO:0000259" key="9">
    <source>
        <dbReference type="PROSITE" id="PS50112"/>
    </source>
</evidence>
<keyword evidence="4" id="KW-0808">Transferase</keyword>
<dbReference type="InterPro" id="IPR036890">
    <property type="entry name" value="HATPase_C_sf"/>
</dbReference>